<comment type="caution">
    <text evidence="1">The sequence shown here is derived from an EMBL/GenBank/DDBJ whole genome shotgun (WGS) entry which is preliminary data.</text>
</comment>
<accession>A0A6P2BZV9</accession>
<gene>
    <name evidence="1" type="ORF">EAS64_14980</name>
</gene>
<dbReference type="Proteomes" id="UP000460272">
    <property type="component" value="Unassembled WGS sequence"/>
</dbReference>
<protein>
    <submittedName>
        <fullName evidence="1">Uncharacterized protein</fullName>
    </submittedName>
</protein>
<proteinExistence type="predicted"/>
<dbReference type="RefSeq" id="WP_145853637.1">
    <property type="nucleotide sequence ID" value="NZ_RPFW01000003.1"/>
</dbReference>
<dbReference type="EMBL" id="RPFW01000003">
    <property type="protein sequence ID" value="TVZ03766.1"/>
    <property type="molecule type" value="Genomic_DNA"/>
</dbReference>
<dbReference type="AlphaFoldDB" id="A0A6P2BZV9"/>
<name>A0A6P2BZV9_9ACTN</name>
<keyword evidence="2" id="KW-1185">Reference proteome</keyword>
<sequence>MSQLGPDPGATRKPPSWLVFEAGDPWLEFGVGFEMSDFDRSYELGRTFMPRTNGIVNDKQLEQRYKAAGIEHLFFLYSVTDPGGRQRSRITRYGDRASGTGSFPDDPARPLGEDFDAWLAARVRAALESYRRLPPPSQA</sequence>
<evidence type="ECO:0000313" key="2">
    <source>
        <dbReference type="Proteomes" id="UP000460272"/>
    </source>
</evidence>
<organism evidence="1 2">
    <name type="scientific">Trebonia kvetii</name>
    <dbReference type="NCBI Taxonomy" id="2480626"/>
    <lineage>
        <taxon>Bacteria</taxon>
        <taxon>Bacillati</taxon>
        <taxon>Actinomycetota</taxon>
        <taxon>Actinomycetes</taxon>
        <taxon>Streptosporangiales</taxon>
        <taxon>Treboniaceae</taxon>
        <taxon>Trebonia</taxon>
    </lineage>
</organism>
<evidence type="ECO:0000313" key="1">
    <source>
        <dbReference type="EMBL" id="TVZ03766.1"/>
    </source>
</evidence>
<reference evidence="1 2" key="1">
    <citation type="submission" date="2018-11" db="EMBL/GenBank/DDBJ databases">
        <title>Trebonia kvetii gen.nov., sp.nov., a novel acidophilic actinobacterium, and proposal of the new actinobacterial family Treboniaceae fam. nov.</title>
        <authorList>
            <person name="Rapoport D."/>
            <person name="Sagova-Mareckova M."/>
            <person name="Sedlacek I."/>
            <person name="Provaznik J."/>
            <person name="Kralova S."/>
            <person name="Pavlinic D."/>
            <person name="Benes V."/>
            <person name="Kopecky J."/>
        </authorList>
    </citation>
    <scope>NUCLEOTIDE SEQUENCE [LARGE SCALE GENOMIC DNA]</scope>
    <source>
        <strain evidence="1 2">15Tr583</strain>
    </source>
</reference>